<dbReference type="Proteomes" id="UP000031523">
    <property type="component" value="Chromosome"/>
</dbReference>
<dbReference type="SMART" id="SM00363">
    <property type="entry name" value="S4"/>
    <property type="match status" value="1"/>
</dbReference>
<dbReference type="Pfam" id="PF01728">
    <property type="entry name" value="FtsJ"/>
    <property type="match status" value="1"/>
</dbReference>
<dbReference type="AlphaFoldDB" id="A0A0B5EUF1"/>
<dbReference type="NCBIfam" id="TIGR00478">
    <property type="entry name" value="tly"/>
    <property type="match status" value="1"/>
</dbReference>
<dbReference type="InterPro" id="IPR029063">
    <property type="entry name" value="SAM-dependent_MTases_sf"/>
</dbReference>
<evidence type="ECO:0000313" key="5">
    <source>
        <dbReference type="EMBL" id="AJE86473.1"/>
    </source>
</evidence>
<feature type="domain" description="RNA-binding S4" evidence="4">
    <location>
        <begin position="7"/>
        <end position="74"/>
    </location>
</feature>
<dbReference type="PIRSF" id="PIRSF005578">
    <property type="entry name" value="TlyA"/>
    <property type="match status" value="1"/>
</dbReference>
<dbReference type="SUPFAM" id="SSF55174">
    <property type="entry name" value="Alpha-L RNA-binding motif"/>
    <property type="match status" value="1"/>
</dbReference>
<reference evidence="5 6" key="1">
    <citation type="submission" date="2015-01" db="EMBL/GenBank/DDBJ databases">
        <title>Enhanced salinomycin production by adjusting the supply of polyketide extender units in Streptomyce albus DSM 41398.</title>
        <authorList>
            <person name="Lu C."/>
        </authorList>
    </citation>
    <scope>NUCLEOTIDE SEQUENCE [LARGE SCALE GENOMIC DNA]</scope>
    <source>
        <strain evidence="6">ATCC 21838 / DSM 41398 / FERM P-419 / JCM 4703 / NBRC 107858</strain>
    </source>
</reference>
<organism evidence="5 6">
    <name type="scientific">Streptomyces albus (strain ATCC 21838 / DSM 41398 / FERM P-419 / JCM 4703 / NBRC 107858)</name>
    <dbReference type="NCBI Taxonomy" id="1081613"/>
    <lineage>
        <taxon>Bacteria</taxon>
        <taxon>Bacillati</taxon>
        <taxon>Actinomycetota</taxon>
        <taxon>Actinomycetes</taxon>
        <taxon>Kitasatosporales</taxon>
        <taxon>Streptomycetaceae</taxon>
        <taxon>Streptomyces</taxon>
    </lineage>
</organism>
<dbReference type="PANTHER" id="PTHR32319">
    <property type="entry name" value="BACTERIAL HEMOLYSIN-LIKE PROTEIN"/>
    <property type="match status" value="1"/>
</dbReference>
<dbReference type="InterPro" id="IPR002877">
    <property type="entry name" value="RNA_MeTrfase_FtsJ_dom"/>
</dbReference>
<sequence>MAGVARRRLDAELVRRKLARSREHAGQLIAAGRVAVGGARASKSATQVETSAAIVVSKDDGDPDYVSRGGHKLAGALAAFGPRGLVVTGRRALDAGASTGGFTDVLLRAGAAEVVAVDVGYGQLAWSLQSDERVTVRDRTNVRELSLDDLGGIPVQLVVGDLSFIPLGLVLPALVRCAAPEADLVLMVKPQFEVGKERLGSGGVVRSTALRAEAVRQVARQAWALGLGAEGVTASPLPGPSGNVEYFLWLRAGAPELDPADVDRAVAEGPR</sequence>
<keyword evidence="1 3" id="KW-0694">RNA-binding</keyword>
<dbReference type="Gene3D" id="3.40.50.150">
    <property type="entry name" value="Vaccinia Virus protein VP39"/>
    <property type="match status" value="1"/>
</dbReference>
<dbReference type="EMBL" id="CP010519">
    <property type="protein sequence ID" value="AJE86473.1"/>
    <property type="molecule type" value="Genomic_DNA"/>
</dbReference>
<gene>
    <name evidence="5" type="ORF">SLNWT_6097</name>
</gene>
<dbReference type="PANTHER" id="PTHR32319:SF0">
    <property type="entry name" value="BACTERIAL HEMOLYSIN-LIKE PROTEIN"/>
    <property type="match status" value="1"/>
</dbReference>
<name>A0A0B5EUF1_STRA4</name>
<protein>
    <submittedName>
        <fullName evidence="5">Hemolysin A</fullName>
    </submittedName>
</protein>
<evidence type="ECO:0000259" key="4">
    <source>
        <dbReference type="SMART" id="SM00363"/>
    </source>
</evidence>
<evidence type="ECO:0000256" key="2">
    <source>
        <dbReference type="ARBA" id="ARBA00029460"/>
    </source>
</evidence>
<dbReference type="SUPFAM" id="SSF53335">
    <property type="entry name" value="S-adenosyl-L-methionine-dependent methyltransferases"/>
    <property type="match status" value="1"/>
</dbReference>
<dbReference type="GO" id="GO:0008168">
    <property type="term" value="F:methyltransferase activity"/>
    <property type="evidence" value="ECO:0007669"/>
    <property type="project" value="InterPro"/>
</dbReference>
<dbReference type="Pfam" id="PF01479">
    <property type="entry name" value="S4"/>
    <property type="match status" value="1"/>
</dbReference>
<proteinExistence type="inferred from homology"/>
<dbReference type="Gene3D" id="3.10.290.10">
    <property type="entry name" value="RNA-binding S4 domain"/>
    <property type="match status" value="1"/>
</dbReference>
<dbReference type="GO" id="GO:0032259">
    <property type="term" value="P:methylation"/>
    <property type="evidence" value="ECO:0007669"/>
    <property type="project" value="InterPro"/>
</dbReference>
<evidence type="ECO:0000256" key="1">
    <source>
        <dbReference type="ARBA" id="ARBA00022884"/>
    </source>
</evidence>
<evidence type="ECO:0000313" key="6">
    <source>
        <dbReference type="Proteomes" id="UP000031523"/>
    </source>
</evidence>
<dbReference type="STRING" id="1888.Salbus254_5305"/>
<dbReference type="InterPro" id="IPR036986">
    <property type="entry name" value="S4_RNA-bd_sf"/>
</dbReference>
<evidence type="ECO:0000256" key="3">
    <source>
        <dbReference type="PROSITE-ProRule" id="PRU00182"/>
    </source>
</evidence>
<dbReference type="InterPro" id="IPR004538">
    <property type="entry name" value="Hemolysin_A/TlyA"/>
</dbReference>
<dbReference type="CDD" id="cd00165">
    <property type="entry name" value="S4"/>
    <property type="match status" value="1"/>
</dbReference>
<dbReference type="InterPro" id="IPR002942">
    <property type="entry name" value="S4_RNA-bd"/>
</dbReference>
<dbReference type="KEGG" id="sals:SLNWT_6097"/>
<dbReference type="GO" id="GO:0003723">
    <property type="term" value="F:RNA binding"/>
    <property type="evidence" value="ECO:0007669"/>
    <property type="project" value="UniProtKB-KW"/>
</dbReference>
<keyword evidence="6" id="KW-1185">Reference proteome</keyword>
<accession>A0A0B5EUF1</accession>
<comment type="similarity">
    <text evidence="2">Belongs to the TlyA family.</text>
</comment>
<dbReference type="CDD" id="cd02440">
    <property type="entry name" value="AdoMet_MTases"/>
    <property type="match status" value="1"/>
</dbReference>
<dbReference type="InterPro" id="IPR047048">
    <property type="entry name" value="TlyA"/>
</dbReference>
<dbReference type="PROSITE" id="PS50889">
    <property type="entry name" value="S4"/>
    <property type="match status" value="1"/>
</dbReference>